<evidence type="ECO:0000256" key="8">
    <source>
        <dbReference type="ARBA" id="ARBA00022989"/>
    </source>
</evidence>
<feature type="transmembrane region" description="Helical" evidence="11">
    <location>
        <begin position="12"/>
        <end position="33"/>
    </location>
</feature>
<dbReference type="Proteomes" id="UP000199297">
    <property type="component" value="Unassembled WGS sequence"/>
</dbReference>
<evidence type="ECO:0000256" key="2">
    <source>
        <dbReference type="ARBA" id="ARBA00007246"/>
    </source>
</evidence>
<dbReference type="RefSeq" id="WP_233144035.1">
    <property type="nucleotide sequence ID" value="NZ_FOBI01000014.1"/>
</dbReference>
<keyword evidence="9 10" id="KW-0472">Membrane</keyword>
<evidence type="ECO:0000256" key="5">
    <source>
        <dbReference type="ARBA" id="ARBA00022519"/>
    </source>
</evidence>
<dbReference type="PANTHER" id="PTHR38831:SF1">
    <property type="entry name" value="TYPE II SECRETION SYSTEM PROTEIN K-RELATED"/>
    <property type="match status" value="1"/>
</dbReference>
<reference evidence="15" key="1">
    <citation type="submission" date="2016-10" db="EMBL/GenBank/DDBJ databases">
        <authorList>
            <person name="Varghese N."/>
            <person name="Submissions S."/>
        </authorList>
    </citation>
    <scope>NUCLEOTIDE SEQUENCE [LARGE SCALE GENOMIC DNA]</scope>
    <source>
        <strain evidence="15">CGMCC 1.9127</strain>
    </source>
</reference>
<evidence type="ECO:0000256" key="1">
    <source>
        <dbReference type="ARBA" id="ARBA00004533"/>
    </source>
</evidence>
<dbReference type="Pfam" id="PF21687">
    <property type="entry name" value="T2SSK_1st"/>
    <property type="match status" value="1"/>
</dbReference>
<dbReference type="InterPro" id="IPR038072">
    <property type="entry name" value="GspK_central_sf"/>
</dbReference>
<evidence type="ECO:0000259" key="12">
    <source>
        <dbReference type="Pfam" id="PF03934"/>
    </source>
</evidence>
<feature type="domain" description="T2SS protein K first SAM-like" evidence="13">
    <location>
        <begin position="106"/>
        <end position="222"/>
    </location>
</feature>
<evidence type="ECO:0000313" key="14">
    <source>
        <dbReference type="EMBL" id="SEL57246.1"/>
    </source>
</evidence>
<evidence type="ECO:0000256" key="10">
    <source>
        <dbReference type="PIRNR" id="PIRNR002786"/>
    </source>
</evidence>
<keyword evidence="5 10" id="KW-0997">Cell inner membrane</keyword>
<evidence type="ECO:0000256" key="6">
    <source>
        <dbReference type="ARBA" id="ARBA00022692"/>
    </source>
</evidence>
<keyword evidence="6 11" id="KW-0812">Transmembrane</keyword>
<proteinExistence type="inferred from homology"/>
<dbReference type="EMBL" id="FOBI01000014">
    <property type="protein sequence ID" value="SEL57246.1"/>
    <property type="molecule type" value="Genomic_DNA"/>
</dbReference>
<keyword evidence="7" id="KW-0653">Protein transport</keyword>
<evidence type="ECO:0000256" key="7">
    <source>
        <dbReference type="ARBA" id="ARBA00022927"/>
    </source>
</evidence>
<keyword evidence="15" id="KW-1185">Reference proteome</keyword>
<evidence type="ECO:0000256" key="3">
    <source>
        <dbReference type="ARBA" id="ARBA00022448"/>
    </source>
</evidence>
<keyword evidence="3 10" id="KW-0813">Transport</keyword>
<accession>A0A1H7RAG2</accession>
<keyword evidence="4 10" id="KW-1003">Cell membrane</keyword>
<evidence type="ECO:0000313" key="15">
    <source>
        <dbReference type="Proteomes" id="UP000199297"/>
    </source>
</evidence>
<feature type="domain" description="T2SS protein K second SAM-like" evidence="12">
    <location>
        <begin position="228"/>
        <end position="291"/>
    </location>
</feature>
<evidence type="ECO:0000256" key="11">
    <source>
        <dbReference type="SAM" id="Phobius"/>
    </source>
</evidence>
<dbReference type="Gene3D" id="3.30.1300.30">
    <property type="entry name" value="GSPII I/J protein-like"/>
    <property type="match status" value="1"/>
</dbReference>
<dbReference type="SUPFAM" id="SSF158544">
    <property type="entry name" value="GspK insert domain-like"/>
    <property type="match status" value="2"/>
</dbReference>
<dbReference type="InterPro" id="IPR049179">
    <property type="entry name" value="T2SSK_SAM-like_2nd"/>
</dbReference>
<dbReference type="PIRSF" id="PIRSF002786">
    <property type="entry name" value="XcpX"/>
    <property type="match status" value="1"/>
</dbReference>
<dbReference type="AlphaFoldDB" id="A0A1H7RAG2"/>
<dbReference type="NCBIfam" id="NF037980">
    <property type="entry name" value="T2SS_GspK"/>
    <property type="match status" value="1"/>
</dbReference>
<evidence type="ECO:0000256" key="9">
    <source>
        <dbReference type="ARBA" id="ARBA00023136"/>
    </source>
</evidence>
<gene>
    <name evidence="14" type="ORF">SAMN05216262_11427</name>
</gene>
<sequence length="333" mass="36756">MSKCNFNQQQGVALITVMLIVALIAILATQMTASLQLQMQRTSNIASNQQAYWYAMGAEAFAKNVLRQSLTDNTDVTHLGQMWAQGETSFPVDYGEITGEITDLHSCLNLNALRIASEEANNQGSKKTPVRSAFEELIIALNIEGIGSFEAEYMADALIDWLDANTSITGSGGAEDNDYAAKEFPYLPANNYLASISELRVIEHFNVAVIEALKAHVCVIPNSNIHKINLNTIATDKPEVLVALLGISQNEVIQALSERPEQGFASVDEFFELPVFSKAKITPEKKQQFVVQSEYFKLKTMASFNNSYFALNTIMKVDNKNNIGVITRTIGRE</sequence>
<dbReference type="PANTHER" id="PTHR38831">
    <property type="entry name" value="TYPE II SECRETION SYSTEM PROTEIN K"/>
    <property type="match status" value="1"/>
</dbReference>
<evidence type="ECO:0000259" key="13">
    <source>
        <dbReference type="Pfam" id="PF21687"/>
    </source>
</evidence>
<organism evidence="14 15">
    <name type="scientific">Colwellia chukchiensis</name>
    <dbReference type="NCBI Taxonomy" id="641665"/>
    <lineage>
        <taxon>Bacteria</taxon>
        <taxon>Pseudomonadati</taxon>
        <taxon>Pseudomonadota</taxon>
        <taxon>Gammaproteobacteria</taxon>
        <taxon>Alteromonadales</taxon>
        <taxon>Colwelliaceae</taxon>
        <taxon>Colwellia</taxon>
    </lineage>
</organism>
<dbReference type="InterPro" id="IPR049031">
    <property type="entry name" value="T2SSK_SAM-like_1st"/>
</dbReference>
<comment type="similarity">
    <text evidence="2 10">Belongs to the GSP K family.</text>
</comment>
<dbReference type="GO" id="GO:0005886">
    <property type="term" value="C:plasma membrane"/>
    <property type="evidence" value="ECO:0007669"/>
    <property type="project" value="UniProtKB-SubCell"/>
</dbReference>
<name>A0A1H7RAG2_9GAMM</name>
<keyword evidence="8 11" id="KW-1133">Transmembrane helix</keyword>
<evidence type="ECO:0000256" key="4">
    <source>
        <dbReference type="ARBA" id="ARBA00022475"/>
    </source>
</evidence>
<dbReference type="Gene3D" id="1.10.40.60">
    <property type="entry name" value="EpsJ-like"/>
    <property type="match status" value="2"/>
</dbReference>
<dbReference type="GO" id="GO:0009306">
    <property type="term" value="P:protein secretion"/>
    <property type="evidence" value="ECO:0007669"/>
    <property type="project" value="InterPro"/>
</dbReference>
<dbReference type="InterPro" id="IPR005628">
    <property type="entry name" value="GspK"/>
</dbReference>
<protein>
    <recommendedName>
        <fullName evidence="10">Type II secretion system protein K</fullName>
    </recommendedName>
</protein>
<dbReference type="SUPFAM" id="SSF54523">
    <property type="entry name" value="Pili subunits"/>
    <property type="match status" value="1"/>
</dbReference>
<comment type="subcellular location">
    <subcellularLocation>
        <location evidence="1 10">Cell inner membrane</location>
    </subcellularLocation>
</comment>
<dbReference type="STRING" id="641665.GCA_002104455_01251"/>
<dbReference type="Pfam" id="PF03934">
    <property type="entry name" value="T2SSK"/>
    <property type="match status" value="1"/>
</dbReference>
<dbReference type="InterPro" id="IPR045584">
    <property type="entry name" value="Pilin-like"/>
</dbReference>